<dbReference type="Proteomes" id="UP001155128">
    <property type="component" value="Unassembled WGS sequence"/>
</dbReference>
<protein>
    <submittedName>
        <fullName evidence="1">Hydroxyneurosporene dehydrogenase</fullName>
    </submittedName>
</protein>
<dbReference type="RefSeq" id="WP_252111814.1">
    <property type="nucleotide sequence ID" value="NZ_JAMSHT010000001.1"/>
</dbReference>
<organism evidence="1 2">
    <name type="scientific">Sphingomicrobium sediminis</name>
    <dbReference type="NCBI Taxonomy" id="2950949"/>
    <lineage>
        <taxon>Bacteria</taxon>
        <taxon>Pseudomonadati</taxon>
        <taxon>Pseudomonadota</taxon>
        <taxon>Alphaproteobacteria</taxon>
        <taxon>Sphingomonadales</taxon>
        <taxon>Sphingomonadaceae</taxon>
        <taxon>Sphingomicrobium</taxon>
    </lineage>
</organism>
<accession>A0A9X2EEK9</accession>
<proteinExistence type="predicted"/>
<evidence type="ECO:0000313" key="2">
    <source>
        <dbReference type="Proteomes" id="UP001155128"/>
    </source>
</evidence>
<reference evidence="1" key="1">
    <citation type="submission" date="2022-06" db="EMBL/GenBank/DDBJ databases">
        <title>Sphingomicrobium sedimins sp. nov., a marine bacterium isolated from tidal flat.</title>
        <authorList>
            <person name="Kim C.-H."/>
            <person name="Yoo Y."/>
            <person name="Kim J.-J."/>
        </authorList>
    </citation>
    <scope>NUCLEOTIDE SEQUENCE</scope>
    <source>
        <strain evidence="1">GRR-S6-50</strain>
    </source>
</reference>
<sequence>MTERPRGNVAREADTLAIGPSQVHWTGDHLEILIEERDKRLFNPWQRPVRGVVRLFPEMLNPTPFALDPEGRHHWHCFAPRARIEVEMTEPGLSWRGHAYFDSNSGVESLEEGFRQWHWSRAHRGSEAVVCYEGTRRDGSPFASTLRFDAAGNAREAELPPVAPLSSTGWLVERKTRADRGHASVLKTWENAPFYARSTIGARLYGEPVVMVQESLDLDRFASPVVQFMLPYRMPRHAV</sequence>
<comment type="caution">
    <text evidence="1">The sequence shown here is derived from an EMBL/GenBank/DDBJ whole genome shotgun (WGS) entry which is preliminary data.</text>
</comment>
<name>A0A9X2EEK9_9SPHN</name>
<dbReference type="SUPFAM" id="SSF159245">
    <property type="entry name" value="AttH-like"/>
    <property type="match status" value="1"/>
</dbReference>
<dbReference type="AlphaFoldDB" id="A0A9X2EEK9"/>
<keyword evidence="2" id="KW-1185">Reference proteome</keyword>
<dbReference type="EMBL" id="JAMSHT010000001">
    <property type="protein sequence ID" value="MCM8556530.1"/>
    <property type="molecule type" value="Genomic_DNA"/>
</dbReference>
<gene>
    <name evidence="1" type="ORF">NDO55_01685</name>
</gene>
<evidence type="ECO:0000313" key="1">
    <source>
        <dbReference type="EMBL" id="MCM8556530.1"/>
    </source>
</evidence>
<dbReference type="CDD" id="cd21471">
    <property type="entry name" value="CrtC-like"/>
    <property type="match status" value="1"/>
</dbReference>